<protein>
    <submittedName>
        <fullName evidence="3">Major paralogous domain-containing protein</fullName>
    </submittedName>
</protein>
<dbReference type="NCBIfam" id="TIGR02145">
    <property type="entry name" value="Fib_succ_major"/>
    <property type="match status" value="1"/>
</dbReference>
<dbReference type="EMBL" id="UHJL01000003">
    <property type="protein sequence ID" value="SUQ24678.1"/>
    <property type="molecule type" value="Genomic_DNA"/>
</dbReference>
<name>A0A380S7G5_FIBSU</name>
<reference evidence="3 4" key="1">
    <citation type="submission" date="2017-08" db="EMBL/GenBank/DDBJ databases">
        <authorList>
            <person name="de Groot N.N."/>
        </authorList>
    </citation>
    <scope>NUCLEOTIDE SEQUENCE [LARGE SCALE GENOMIC DNA]</scope>
    <source>
        <strain evidence="3 4">HM2</strain>
    </source>
</reference>
<evidence type="ECO:0000313" key="4">
    <source>
        <dbReference type="Proteomes" id="UP000255423"/>
    </source>
</evidence>
<feature type="chain" id="PRO_5016747967" evidence="1">
    <location>
        <begin position="21"/>
        <end position="722"/>
    </location>
</feature>
<dbReference type="InterPro" id="IPR011871">
    <property type="entry name" value="Fib_succ_major"/>
</dbReference>
<organism evidence="3 4">
    <name type="scientific">Fibrobacter succinogenes</name>
    <name type="common">Bacteroides succinogenes</name>
    <dbReference type="NCBI Taxonomy" id="833"/>
    <lineage>
        <taxon>Bacteria</taxon>
        <taxon>Pseudomonadati</taxon>
        <taxon>Fibrobacterota</taxon>
        <taxon>Fibrobacteria</taxon>
        <taxon>Fibrobacterales</taxon>
        <taxon>Fibrobacteraceae</taxon>
        <taxon>Fibrobacter</taxon>
    </lineage>
</organism>
<keyword evidence="1" id="KW-0732">Signal</keyword>
<sequence>MNMLKTLNSLPIAASFLAVAFFGACSETENPQDAGVWVDEPAIAFNESSSSSENSSSSLLEIKSSSSVVEESSSSVKMESSSSYKVGIHFPEHNGCGIAPNVYTDSLEAKPAAKIAKIKAASAKEPSYAAIMMKDEKYGVLSAFVEKRLEILEKQGVAHDSAWIQAAEELLQELGLDSLLADRQMPVYYMEYTLFYLYRSGSDQLKAYLVNDFADGKLEPKNYCFSNKPYDTFDQVAFNFMPIGCVYDEHEILDPEAIIKNIWRKCSGMPYCSDAMVGMFNKDSSLVCKSSRYYAYTITDNYTINDDTYTNWEIASPLDVETSGNPCDADGKFIVSRKNPDRSYICTADSGWDSTTTVKIEMKQIPCDTVGALFKSKLNPGGVYICRDTVWTGEYLWNREYTLNAWDKATPFEAEVADVPCEKNGEMIKSVVAPDSFHICRDGIWGLATRLERETYKIPCDEEGKHFESQELQSMYYVCHEGKWHQFDEITCENGARYSTANEKDKKNKTNYACKDGKWYSSKDESWEIPYELYFNPNIEYGSFSDPRDGRTYRTIGYRGTTWMAENLKYQGTPETFEVDKKYCKSDNCKNSGYYYTINAAEQACPEGWRFPTNNEVALLSTPDDSEEVSVSSTRKLFNALFSQMNSLGLGYDGLDKYGLSFTKTGLFNREVYVNSDYQYFWIQDTGWKDITVAEITTYEIKSRKFSSDINNIKAPVRCVKE</sequence>
<dbReference type="AlphaFoldDB" id="A0A380S7G5"/>
<gene>
    <name evidence="3" type="ORF">SAMN05661053_2090</name>
</gene>
<proteinExistence type="predicted"/>
<dbReference type="Proteomes" id="UP000255423">
    <property type="component" value="Unassembled WGS sequence"/>
</dbReference>
<dbReference type="PROSITE" id="PS51257">
    <property type="entry name" value="PROKAR_LIPOPROTEIN"/>
    <property type="match status" value="1"/>
</dbReference>
<accession>A0A380S7G5</accession>
<dbReference type="RefSeq" id="WP_109573105.1">
    <property type="nucleotide sequence ID" value="NZ_UHJL01000003.1"/>
</dbReference>
<feature type="signal peptide" evidence="1">
    <location>
        <begin position="1"/>
        <end position="20"/>
    </location>
</feature>
<feature type="domain" description="Fibrobacter succinogenes major paralogous" evidence="2">
    <location>
        <begin position="560"/>
        <end position="721"/>
    </location>
</feature>
<evidence type="ECO:0000313" key="3">
    <source>
        <dbReference type="EMBL" id="SUQ24678.1"/>
    </source>
</evidence>
<dbReference type="Pfam" id="PF09603">
    <property type="entry name" value="Fib_succ_major"/>
    <property type="match status" value="1"/>
</dbReference>
<evidence type="ECO:0000256" key="1">
    <source>
        <dbReference type="SAM" id="SignalP"/>
    </source>
</evidence>
<evidence type="ECO:0000259" key="2">
    <source>
        <dbReference type="Pfam" id="PF09603"/>
    </source>
</evidence>